<dbReference type="KEGG" id="nve:5511684"/>
<dbReference type="SUPFAM" id="SSF48452">
    <property type="entry name" value="TPR-like"/>
    <property type="match status" value="1"/>
</dbReference>
<dbReference type="Gene3D" id="1.25.40.10">
    <property type="entry name" value="Tetratricopeptide repeat domain"/>
    <property type="match status" value="1"/>
</dbReference>
<evidence type="ECO:0000256" key="1">
    <source>
        <dbReference type="PROSITE-ProRule" id="PRU00339"/>
    </source>
</evidence>
<proteinExistence type="predicted"/>
<dbReference type="PANTHER" id="PTHR46540">
    <property type="entry name" value="TETRATRICOPEPTIDE REPEAT PROTEIN 12"/>
    <property type="match status" value="1"/>
</dbReference>
<feature type="non-terminal residue" evidence="2">
    <location>
        <position position="1"/>
    </location>
</feature>
<dbReference type="Pfam" id="PF13414">
    <property type="entry name" value="TPR_11"/>
    <property type="match status" value="1"/>
</dbReference>
<gene>
    <name evidence="3" type="ORF">NEMVEDRAFT_v1g108788</name>
    <name evidence="2" type="ORF">NEMVEDRAFT_v1g108852</name>
</gene>
<dbReference type="InterPro" id="IPR019734">
    <property type="entry name" value="TPR_rpt"/>
</dbReference>
<name>A7S8L0_NEMVE</name>
<protein>
    <submittedName>
        <fullName evidence="2">Uncharacterized protein</fullName>
    </submittedName>
</protein>
<keyword evidence="4" id="KW-1185">Reference proteome</keyword>
<dbReference type="InterPro" id="IPR011990">
    <property type="entry name" value="TPR-like_helical_dom_sf"/>
</dbReference>
<organism evidence="2 4">
    <name type="scientific">Nematostella vectensis</name>
    <name type="common">Starlet sea anemone</name>
    <dbReference type="NCBI Taxonomy" id="45351"/>
    <lineage>
        <taxon>Eukaryota</taxon>
        <taxon>Metazoa</taxon>
        <taxon>Cnidaria</taxon>
        <taxon>Anthozoa</taxon>
        <taxon>Hexacorallia</taxon>
        <taxon>Actiniaria</taxon>
        <taxon>Edwardsiidae</taxon>
        <taxon>Nematostella</taxon>
    </lineage>
</organism>
<dbReference type="InterPro" id="IPR043195">
    <property type="entry name" value="TTC12"/>
</dbReference>
<dbReference type="EMBL" id="DS469598">
    <property type="protein sequence ID" value="EDO40008.1"/>
    <property type="molecule type" value="Genomic_DNA"/>
</dbReference>
<evidence type="ECO:0000313" key="3">
    <source>
        <dbReference type="EMBL" id="EDO40008.1"/>
    </source>
</evidence>
<dbReference type="HOGENOM" id="CLU_2765189_0_0_1"/>
<dbReference type="STRING" id="45351.A7S8L0"/>
<reference evidence="2 4" key="1">
    <citation type="journal article" date="2007" name="Science">
        <title>Sea anemone genome reveals ancestral eumetazoan gene repertoire and genomic organization.</title>
        <authorList>
            <person name="Putnam N.H."/>
            <person name="Srivastava M."/>
            <person name="Hellsten U."/>
            <person name="Dirks B."/>
            <person name="Chapman J."/>
            <person name="Salamov A."/>
            <person name="Terry A."/>
            <person name="Shapiro H."/>
            <person name="Lindquist E."/>
            <person name="Kapitonov V.V."/>
            <person name="Jurka J."/>
            <person name="Genikhovich G."/>
            <person name="Grigoriev I.V."/>
            <person name="Lucas S.M."/>
            <person name="Steele R.E."/>
            <person name="Finnerty J.R."/>
            <person name="Technau U."/>
            <person name="Martindale M.Q."/>
            <person name="Rokhsar D.S."/>
        </authorList>
    </citation>
    <scope>NUCLEOTIDE SEQUENCE [LARGE SCALE GENOMIC DNA]</scope>
    <source>
        <strain evidence="2">CH2 x CH6</strain>
        <strain evidence="4">CH2 X CH6</strain>
    </source>
</reference>
<evidence type="ECO:0000313" key="4">
    <source>
        <dbReference type="Proteomes" id="UP000001593"/>
    </source>
</evidence>
<accession>A7S8L0</accession>
<sequence>LEDFMKAVSYDAKARASERKQREAVALQLKEKGNLAFKQQKYEEAVKLYTQALNQDRTNTAFYTNRAQVI</sequence>
<dbReference type="KEGG" id="nve:5511652"/>
<keyword evidence="1" id="KW-0802">TPR repeat</keyword>
<feature type="repeat" description="TPR" evidence="1">
    <location>
        <begin position="26"/>
        <end position="59"/>
    </location>
</feature>
<evidence type="ECO:0000313" key="2">
    <source>
        <dbReference type="EMBL" id="EDO40007.1"/>
    </source>
</evidence>
<dbReference type="InParanoid" id="A7S8L0"/>
<dbReference type="PANTHER" id="PTHR46540:SF1">
    <property type="entry name" value="TETRATRICOPEPTIDE REPEAT PROTEIN 12"/>
    <property type="match status" value="1"/>
</dbReference>
<dbReference type="EMBL" id="DS469598">
    <property type="protein sequence ID" value="EDO40007.1"/>
    <property type="molecule type" value="Genomic_DNA"/>
</dbReference>
<dbReference type="Proteomes" id="UP000001593">
    <property type="component" value="Unassembled WGS sequence"/>
</dbReference>
<dbReference type="AlphaFoldDB" id="A7S8L0"/>
<dbReference type="PROSITE" id="PS50005">
    <property type="entry name" value="TPR"/>
    <property type="match status" value="1"/>
</dbReference>
<dbReference type="SMART" id="SM00028">
    <property type="entry name" value="TPR"/>
    <property type="match status" value="1"/>
</dbReference>